<protein>
    <recommendedName>
        <fullName evidence="3">Large ribosomal subunit protein uL15/eL18 domain-containing protein</fullName>
    </recommendedName>
</protein>
<name>A0A3B0W488_9ZZZZ</name>
<dbReference type="EMBL" id="UOEW01000230">
    <property type="protein sequence ID" value="VAW39436.1"/>
    <property type="molecule type" value="Genomic_DNA"/>
</dbReference>
<evidence type="ECO:0000313" key="4">
    <source>
        <dbReference type="EMBL" id="VAW39436.1"/>
    </source>
</evidence>
<organism evidence="4">
    <name type="scientific">hydrothermal vent metagenome</name>
    <dbReference type="NCBI Taxonomy" id="652676"/>
    <lineage>
        <taxon>unclassified sequences</taxon>
        <taxon>metagenomes</taxon>
        <taxon>ecological metagenomes</taxon>
    </lineage>
</organism>
<gene>
    <name evidence="4" type="ORF">MNBD_GAMMA01-1184</name>
</gene>
<accession>A0A3B0W488</accession>
<reference evidence="4" key="1">
    <citation type="submission" date="2018-06" db="EMBL/GenBank/DDBJ databases">
        <authorList>
            <person name="Zhirakovskaya E."/>
        </authorList>
    </citation>
    <scope>NUCLEOTIDE SEQUENCE</scope>
</reference>
<feature type="non-terminal residue" evidence="4">
    <location>
        <position position="1"/>
    </location>
</feature>
<sequence length="36" mass="3580">VKVINTGTLTKAIKLVGLNVTAGAKANIEKAGGTVE</sequence>
<dbReference type="Gene3D" id="3.100.10.10">
    <property type="match status" value="1"/>
</dbReference>
<dbReference type="AlphaFoldDB" id="A0A3B0W488"/>
<keyword evidence="2" id="KW-0687">Ribonucleoprotein</keyword>
<dbReference type="Pfam" id="PF00828">
    <property type="entry name" value="Ribosomal_L27A"/>
    <property type="match status" value="1"/>
</dbReference>
<keyword evidence="1" id="KW-0689">Ribosomal protein</keyword>
<dbReference type="SUPFAM" id="SSF52080">
    <property type="entry name" value="Ribosomal proteins L15p and L18e"/>
    <property type="match status" value="1"/>
</dbReference>
<feature type="domain" description="Large ribosomal subunit protein uL15/eL18" evidence="3">
    <location>
        <begin position="1"/>
        <end position="36"/>
    </location>
</feature>
<evidence type="ECO:0000259" key="3">
    <source>
        <dbReference type="Pfam" id="PF00828"/>
    </source>
</evidence>
<evidence type="ECO:0000256" key="2">
    <source>
        <dbReference type="ARBA" id="ARBA00023274"/>
    </source>
</evidence>
<proteinExistence type="predicted"/>
<dbReference type="GO" id="GO:1990904">
    <property type="term" value="C:ribonucleoprotein complex"/>
    <property type="evidence" value="ECO:0007669"/>
    <property type="project" value="UniProtKB-KW"/>
</dbReference>
<evidence type="ECO:0000256" key="1">
    <source>
        <dbReference type="ARBA" id="ARBA00022980"/>
    </source>
</evidence>
<dbReference type="InterPro" id="IPR021131">
    <property type="entry name" value="Ribosomal_uL15/eL18"/>
</dbReference>
<dbReference type="InterPro" id="IPR036227">
    <property type="entry name" value="Ribosomal_uL15/eL18_sf"/>
</dbReference>
<dbReference type="GO" id="GO:0005840">
    <property type="term" value="C:ribosome"/>
    <property type="evidence" value="ECO:0007669"/>
    <property type="project" value="UniProtKB-KW"/>
</dbReference>